<name>A0A167SU28_9AGAM</name>
<dbReference type="FunFam" id="3.30.160.60:FF:001228">
    <property type="entry name" value="Zinc finger protein 236"/>
    <property type="match status" value="1"/>
</dbReference>
<feature type="domain" description="C2H2-type" evidence="12">
    <location>
        <begin position="112"/>
        <end position="136"/>
    </location>
</feature>
<feature type="region of interest" description="Disordered" evidence="11">
    <location>
        <begin position="155"/>
        <end position="181"/>
    </location>
</feature>
<dbReference type="GO" id="GO:0000981">
    <property type="term" value="F:DNA-binding transcription factor activity, RNA polymerase II-specific"/>
    <property type="evidence" value="ECO:0007669"/>
    <property type="project" value="TreeGrafter"/>
</dbReference>
<evidence type="ECO:0000256" key="3">
    <source>
        <dbReference type="ARBA" id="ARBA00022737"/>
    </source>
</evidence>
<reference evidence="13 14" key="1">
    <citation type="journal article" date="2016" name="Mol. Biol. Evol.">
        <title>Comparative Genomics of Early-Diverging Mushroom-Forming Fungi Provides Insights into the Origins of Lignocellulose Decay Capabilities.</title>
        <authorList>
            <person name="Nagy L.G."/>
            <person name="Riley R."/>
            <person name="Tritt A."/>
            <person name="Adam C."/>
            <person name="Daum C."/>
            <person name="Floudas D."/>
            <person name="Sun H."/>
            <person name="Yadav J.S."/>
            <person name="Pangilinan J."/>
            <person name="Larsson K.H."/>
            <person name="Matsuura K."/>
            <person name="Barry K."/>
            <person name="Labutti K."/>
            <person name="Kuo R."/>
            <person name="Ohm R.A."/>
            <person name="Bhattacharya S.S."/>
            <person name="Shirouzu T."/>
            <person name="Yoshinaga Y."/>
            <person name="Martin F.M."/>
            <person name="Grigoriev I.V."/>
            <person name="Hibbett D.S."/>
        </authorList>
    </citation>
    <scope>NUCLEOTIDE SEQUENCE [LARGE SCALE GENOMIC DNA]</scope>
    <source>
        <strain evidence="13 14">CBS 109695</strain>
    </source>
</reference>
<feature type="domain" description="C2H2-type" evidence="12">
    <location>
        <begin position="26"/>
        <end position="53"/>
    </location>
</feature>
<evidence type="ECO:0000256" key="5">
    <source>
        <dbReference type="ARBA" id="ARBA00022833"/>
    </source>
</evidence>
<keyword evidence="6" id="KW-0805">Transcription regulation</keyword>
<organism evidence="13 14">
    <name type="scientific">Athelia psychrophila</name>
    <dbReference type="NCBI Taxonomy" id="1759441"/>
    <lineage>
        <taxon>Eukaryota</taxon>
        <taxon>Fungi</taxon>
        <taxon>Dikarya</taxon>
        <taxon>Basidiomycota</taxon>
        <taxon>Agaricomycotina</taxon>
        <taxon>Agaricomycetes</taxon>
        <taxon>Agaricomycetidae</taxon>
        <taxon>Atheliales</taxon>
        <taxon>Atheliaceae</taxon>
        <taxon>Athelia</taxon>
    </lineage>
</organism>
<keyword evidence="9" id="KW-0539">Nucleus</keyword>
<feature type="domain" description="C2H2-type" evidence="12">
    <location>
        <begin position="57"/>
        <end position="84"/>
    </location>
</feature>
<keyword evidence="4 10" id="KW-0863">Zinc-finger</keyword>
<evidence type="ECO:0000256" key="7">
    <source>
        <dbReference type="ARBA" id="ARBA00023125"/>
    </source>
</evidence>
<feature type="domain" description="C2H2-type" evidence="12">
    <location>
        <begin position="85"/>
        <end position="113"/>
    </location>
</feature>
<comment type="subcellular location">
    <subcellularLocation>
        <location evidence="1">Nucleus</location>
    </subcellularLocation>
</comment>
<keyword evidence="5" id="KW-0862">Zinc</keyword>
<keyword evidence="14" id="KW-1185">Reference proteome</keyword>
<evidence type="ECO:0000256" key="9">
    <source>
        <dbReference type="ARBA" id="ARBA00023242"/>
    </source>
</evidence>
<dbReference type="PROSITE" id="PS00028">
    <property type="entry name" value="ZINC_FINGER_C2H2_1"/>
    <property type="match status" value="3"/>
</dbReference>
<dbReference type="Proteomes" id="UP000076532">
    <property type="component" value="Unassembled WGS sequence"/>
</dbReference>
<evidence type="ECO:0000256" key="11">
    <source>
        <dbReference type="SAM" id="MobiDB-lite"/>
    </source>
</evidence>
<protein>
    <recommendedName>
        <fullName evidence="12">C2H2-type domain-containing protein</fullName>
    </recommendedName>
</protein>
<dbReference type="InterPro" id="IPR013087">
    <property type="entry name" value="Znf_C2H2_type"/>
</dbReference>
<dbReference type="InterPro" id="IPR050527">
    <property type="entry name" value="Snail/Krueppel_Znf"/>
</dbReference>
<evidence type="ECO:0000259" key="12">
    <source>
        <dbReference type="PROSITE" id="PS50157"/>
    </source>
</evidence>
<keyword evidence="8" id="KW-0804">Transcription</keyword>
<dbReference type="GO" id="GO:0005634">
    <property type="term" value="C:nucleus"/>
    <property type="evidence" value="ECO:0007669"/>
    <property type="project" value="UniProtKB-SubCell"/>
</dbReference>
<dbReference type="AlphaFoldDB" id="A0A167SU28"/>
<dbReference type="OrthoDB" id="654211at2759"/>
<dbReference type="GO" id="GO:0008270">
    <property type="term" value="F:zinc ion binding"/>
    <property type="evidence" value="ECO:0007669"/>
    <property type="project" value="UniProtKB-KW"/>
</dbReference>
<dbReference type="SUPFAM" id="SSF57667">
    <property type="entry name" value="beta-beta-alpha zinc fingers"/>
    <property type="match status" value="2"/>
</dbReference>
<dbReference type="PANTHER" id="PTHR24388">
    <property type="entry name" value="ZINC FINGER PROTEIN"/>
    <property type="match status" value="1"/>
</dbReference>
<dbReference type="EMBL" id="KV418789">
    <property type="protein sequence ID" value="KZP02242.1"/>
    <property type="molecule type" value="Genomic_DNA"/>
</dbReference>
<dbReference type="InterPro" id="IPR036236">
    <property type="entry name" value="Znf_C2H2_sf"/>
</dbReference>
<keyword evidence="3" id="KW-0677">Repeat</keyword>
<dbReference type="GO" id="GO:0000978">
    <property type="term" value="F:RNA polymerase II cis-regulatory region sequence-specific DNA binding"/>
    <property type="evidence" value="ECO:0007669"/>
    <property type="project" value="TreeGrafter"/>
</dbReference>
<evidence type="ECO:0000256" key="8">
    <source>
        <dbReference type="ARBA" id="ARBA00023163"/>
    </source>
</evidence>
<dbReference type="Pfam" id="PF00096">
    <property type="entry name" value="zf-C2H2"/>
    <property type="match status" value="3"/>
</dbReference>
<dbReference type="PANTHER" id="PTHR24388:SF54">
    <property type="entry name" value="PROTEIN ESCARGOT"/>
    <property type="match status" value="1"/>
</dbReference>
<keyword evidence="7" id="KW-0238">DNA-binding</keyword>
<dbReference type="SMART" id="SM00355">
    <property type="entry name" value="ZnF_C2H2"/>
    <property type="match status" value="4"/>
</dbReference>
<evidence type="ECO:0000256" key="1">
    <source>
        <dbReference type="ARBA" id="ARBA00004123"/>
    </source>
</evidence>
<sequence>MPKASHHAIASRDTTHVCYDAVKNGLLCKSGSACGKSFVRKGDLTRHRRIHTGVMYFMCSYCTRGFQQKSQLTNHENVHTGNTPHQCDMCGEAFKDPSSCCRHRKEQHEGDYICFVDGCGKSIARKSNFRKHLGWHKVYNSGMELEDHWQRRDASMPKRVAHSRRPVKRSGSSDSESPCSLGVDNGSFYRIDSPSSSYATPDLPTSLLPQSVQDFQETPPMWPEWVWSDADLLHRPFSSESSPSPPSMFYPLNSSVPDITHAFRPIYSNTLPSMSHMQVPRSQTISPSWLYSVAAEAPYYPSSCDEFESSGTTVPISRSLRP</sequence>
<keyword evidence="2" id="KW-0479">Metal-binding</keyword>
<evidence type="ECO:0000256" key="6">
    <source>
        <dbReference type="ARBA" id="ARBA00023015"/>
    </source>
</evidence>
<gene>
    <name evidence="13" type="ORF">FIBSPDRAFT_1055981</name>
</gene>
<dbReference type="STRING" id="436010.A0A167SU28"/>
<proteinExistence type="predicted"/>
<dbReference type="Gene3D" id="3.30.160.60">
    <property type="entry name" value="Classic Zinc Finger"/>
    <property type="match status" value="4"/>
</dbReference>
<evidence type="ECO:0000313" key="14">
    <source>
        <dbReference type="Proteomes" id="UP000076532"/>
    </source>
</evidence>
<evidence type="ECO:0000256" key="4">
    <source>
        <dbReference type="ARBA" id="ARBA00022771"/>
    </source>
</evidence>
<accession>A0A167SU28</accession>
<evidence type="ECO:0000313" key="13">
    <source>
        <dbReference type="EMBL" id="KZP02242.1"/>
    </source>
</evidence>
<feature type="compositionally biased region" description="Basic residues" evidence="11">
    <location>
        <begin position="159"/>
        <end position="168"/>
    </location>
</feature>
<evidence type="ECO:0000256" key="2">
    <source>
        <dbReference type="ARBA" id="ARBA00022723"/>
    </source>
</evidence>
<evidence type="ECO:0000256" key="10">
    <source>
        <dbReference type="PROSITE-ProRule" id="PRU00042"/>
    </source>
</evidence>
<dbReference type="PROSITE" id="PS50157">
    <property type="entry name" value="ZINC_FINGER_C2H2_2"/>
    <property type="match status" value="4"/>
</dbReference>